<proteinExistence type="predicted"/>
<dbReference type="Gramene" id="PRQ47237">
    <property type="protein sequence ID" value="PRQ47237"/>
    <property type="gene ID" value="RchiOBHm_Chr2g0097501"/>
</dbReference>
<gene>
    <name evidence="2" type="ORF">RchiOBHm_Chr2g0097501</name>
</gene>
<organism evidence="2 3">
    <name type="scientific">Rosa chinensis</name>
    <name type="common">China rose</name>
    <dbReference type="NCBI Taxonomy" id="74649"/>
    <lineage>
        <taxon>Eukaryota</taxon>
        <taxon>Viridiplantae</taxon>
        <taxon>Streptophyta</taxon>
        <taxon>Embryophyta</taxon>
        <taxon>Tracheophyta</taxon>
        <taxon>Spermatophyta</taxon>
        <taxon>Magnoliopsida</taxon>
        <taxon>eudicotyledons</taxon>
        <taxon>Gunneridae</taxon>
        <taxon>Pentapetalae</taxon>
        <taxon>rosids</taxon>
        <taxon>fabids</taxon>
        <taxon>Rosales</taxon>
        <taxon>Rosaceae</taxon>
        <taxon>Rosoideae</taxon>
        <taxon>Rosoideae incertae sedis</taxon>
        <taxon>Rosa</taxon>
    </lineage>
</organism>
<keyword evidence="3" id="KW-1185">Reference proteome</keyword>
<dbReference type="AlphaFoldDB" id="A0A2P6RLE0"/>
<dbReference type="Proteomes" id="UP000238479">
    <property type="component" value="Chromosome 2"/>
</dbReference>
<protein>
    <submittedName>
        <fullName evidence="2">Uncharacterized protein</fullName>
    </submittedName>
</protein>
<dbReference type="EMBL" id="PDCK01000040">
    <property type="protein sequence ID" value="PRQ47237.1"/>
    <property type="molecule type" value="Genomic_DNA"/>
</dbReference>
<comment type="caution">
    <text evidence="2">The sequence shown here is derived from an EMBL/GenBank/DDBJ whole genome shotgun (WGS) entry which is preliminary data.</text>
</comment>
<accession>A0A2P6RLE0</accession>
<evidence type="ECO:0000313" key="2">
    <source>
        <dbReference type="EMBL" id="PRQ47237.1"/>
    </source>
</evidence>
<evidence type="ECO:0000313" key="3">
    <source>
        <dbReference type="Proteomes" id="UP000238479"/>
    </source>
</evidence>
<reference evidence="2 3" key="1">
    <citation type="journal article" date="2018" name="Nat. Genet.">
        <title>The Rosa genome provides new insights in the design of modern roses.</title>
        <authorList>
            <person name="Bendahmane M."/>
        </authorList>
    </citation>
    <scope>NUCLEOTIDE SEQUENCE [LARGE SCALE GENOMIC DNA]</scope>
    <source>
        <strain evidence="3">cv. Old Blush</strain>
    </source>
</reference>
<sequence>MGGGADDASTQSDGGDGVNINIRTPSGSKFARSHQASTPPLEADHAVHLVRGFAPSAAANTAGATMLEVKFYPSKGFWI</sequence>
<feature type="region of interest" description="Disordered" evidence="1">
    <location>
        <begin position="1"/>
        <end position="38"/>
    </location>
</feature>
<name>A0A2P6RLE0_ROSCH</name>
<evidence type="ECO:0000256" key="1">
    <source>
        <dbReference type="SAM" id="MobiDB-lite"/>
    </source>
</evidence>